<dbReference type="Proteomes" id="UP000324222">
    <property type="component" value="Unassembled WGS sequence"/>
</dbReference>
<name>A0A5B7F799_PORTR</name>
<evidence type="ECO:0000313" key="3">
    <source>
        <dbReference type="Proteomes" id="UP000324222"/>
    </source>
</evidence>
<reference evidence="2 3" key="1">
    <citation type="submission" date="2019-05" db="EMBL/GenBank/DDBJ databases">
        <title>Another draft genome of Portunus trituberculatus and its Hox gene families provides insights of decapod evolution.</title>
        <authorList>
            <person name="Jeong J.-H."/>
            <person name="Song I."/>
            <person name="Kim S."/>
            <person name="Choi T."/>
            <person name="Kim D."/>
            <person name="Ryu S."/>
            <person name="Kim W."/>
        </authorList>
    </citation>
    <scope>NUCLEOTIDE SEQUENCE [LARGE SCALE GENOMIC DNA]</scope>
    <source>
        <tissue evidence="2">Muscle</tissue>
    </source>
</reference>
<dbReference type="AlphaFoldDB" id="A0A5B7F799"/>
<dbReference type="EMBL" id="VSRR010005066">
    <property type="protein sequence ID" value="MPC41465.1"/>
    <property type="molecule type" value="Genomic_DNA"/>
</dbReference>
<evidence type="ECO:0000256" key="1">
    <source>
        <dbReference type="SAM" id="Phobius"/>
    </source>
</evidence>
<gene>
    <name evidence="2" type="ORF">E2C01_035057</name>
</gene>
<keyword evidence="1" id="KW-0472">Membrane</keyword>
<sequence length="60" mass="6809">MRDNEACLKLSWRRGASSISPDWSAKFATDVIDVATRSSHGGLMAFCIFAHFHAFFYSYM</sequence>
<organism evidence="2 3">
    <name type="scientific">Portunus trituberculatus</name>
    <name type="common">Swimming crab</name>
    <name type="synonym">Neptunus trituberculatus</name>
    <dbReference type="NCBI Taxonomy" id="210409"/>
    <lineage>
        <taxon>Eukaryota</taxon>
        <taxon>Metazoa</taxon>
        <taxon>Ecdysozoa</taxon>
        <taxon>Arthropoda</taxon>
        <taxon>Crustacea</taxon>
        <taxon>Multicrustacea</taxon>
        <taxon>Malacostraca</taxon>
        <taxon>Eumalacostraca</taxon>
        <taxon>Eucarida</taxon>
        <taxon>Decapoda</taxon>
        <taxon>Pleocyemata</taxon>
        <taxon>Brachyura</taxon>
        <taxon>Eubrachyura</taxon>
        <taxon>Portunoidea</taxon>
        <taxon>Portunidae</taxon>
        <taxon>Portuninae</taxon>
        <taxon>Portunus</taxon>
    </lineage>
</organism>
<proteinExistence type="predicted"/>
<evidence type="ECO:0000313" key="2">
    <source>
        <dbReference type="EMBL" id="MPC41465.1"/>
    </source>
</evidence>
<feature type="transmembrane region" description="Helical" evidence="1">
    <location>
        <begin position="41"/>
        <end position="59"/>
    </location>
</feature>
<protein>
    <submittedName>
        <fullName evidence="2">Uncharacterized protein</fullName>
    </submittedName>
</protein>
<keyword evidence="1" id="KW-0812">Transmembrane</keyword>
<keyword evidence="1" id="KW-1133">Transmembrane helix</keyword>
<comment type="caution">
    <text evidence="2">The sequence shown here is derived from an EMBL/GenBank/DDBJ whole genome shotgun (WGS) entry which is preliminary data.</text>
</comment>
<accession>A0A5B7F799</accession>
<keyword evidence="3" id="KW-1185">Reference proteome</keyword>